<comment type="caution">
    <text evidence="2">The sequence shown here is derived from an EMBL/GenBank/DDBJ whole genome shotgun (WGS) entry which is preliminary data.</text>
</comment>
<dbReference type="AlphaFoldDB" id="A0A9X1PSV3"/>
<protein>
    <submittedName>
        <fullName evidence="2">Uncharacterized protein</fullName>
    </submittedName>
</protein>
<feature type="compositionally biased region" description="Basic and acidic residues" evidence="1">
    <location>
        <begin position="1"/>
        <end position="10"/>
    </location>
</feature>
<name>A0A9X1PSV3_STRM4</name>
<evidence type="ECO:0000313" key="2">
    <source>
        <dbReference type="EMBL" id="MCF1592381.1"/>
    </source>
</evidence>
<accession>A0A9X1PSV3</accession>
<reference evidence="2" key="1">
    <citation type="submission" date="2022-01" db="EMBL/GenBank/DDBJ databases">
        <title>Draft Genome Sequences of Seven Type Strains of the Genus Streptomyces.</title>
        <authorList>
            <person name="Aziz S."/>
            <person name="Coretto E."/>
            <person name="Chronakova A."/>
            <person name="Sproer C."/>
            <person name="Huber K."/>
            <person name="Nouioui I."/>
            <person name="Gross H."/>
        </authorList>
    </citation>
    <scope>NUCLEOTIDE SEQUENCE</scope>
    <source>
        <strain evidence="2">DSM 103493</strain>
    </source>
</reference>
<dbReference type="RefSeq" id="WP_234760692.1">
    <property type="nucleotide sequence ID" value="NZ_JAKEIP010000005.1"/>
</dbReference>
<sequence>MTERPVENVDNRPTAIEPKQSHAVEDAHFRRRLRATMERPQTRPPLLTLEDVRALEAGAGPDPAGAGSA</sequence>
<dbReference type="EMBL" id="JAKEIP010000005">
    <property type="protein sequence ID" value="MCF1592381.1"/>
    <property type="molecule type" value="Genomic_DNA"/>
</dbReference>
<gene>
    <name evidence="2" type="ORF">L0P92_02195</name>
</gene>
<evidence type="ECO:0000256" key="1">
    <source>
        <dbReference type="SAM" id="MobiDB-lite"/>
    </source>
</evidence>
<evidence type="ECO:0000313" key="3">
    <source>
        <dbReference type="Proteomes" id="UP001139384"/>
    </source>
</evidence>
<proteinExistence type="predicted"/>
<keyword evidence="3" id="KW-1185">Reference proteome</keyword>
<dbReference type="Proteomes" id="UP001139384">
    <property type="component" value="Unassembled WGS sequence"/>
</dbReference>
<feature type="region of interest" description="Disordered" evidence="1">
    <location>
        <begin position="1"/>
        <end position="22"/>
    </location>
</feature>
<organism evidence="2 3">
    <name type="scientific">Streptomyces muensis</name>
    <dbReference type="NCBI Taxonomy" id="1077944"/>
    <lineage>
        <taxon>Bacteria</taxon>
        <taxon>Bacillati</taxon>
        <taxon>Actinomycetota</taxon>
        <taxon>Actinomycetes</taxon>
        <taxon>Kitasatosporales</taxon>
        <taxon>Streptomycetaceae</taxon>
        <taxon>Streptomyces</taxon>
    </lineage>
</organism>